<dbReference type="AlphaFoldDB" id="A0A0K2UM92"/>
<sequence>MFSSVTAYFGHPLPPFCLTLFLSPLNLGPQDSEHLMSFIEQSQTGSLKSKI</sequence>
<protein>
    <submittedName>
        <fullName evidence="1">Uncharacterized protein</fullName>
    </submittedName>
</protein>
<dbReference type="EMBL" id="HACA01021460">
    <property type="protein sequence ID" value="CDW38821.1"/>
    <property type="molecule type" value="Transcribed_RNA"/>
</dbReference>
<evidence type="ECO:0000313" key="1">
    <source>
        <dbReference type="EMBL" id="CDW38821.1"/>
    </source>
</evidence>
<reference evidence="1" key="1">
    <citation type="submission" date="2014-05" db="EMBL/GenBank/DDBJ databases">
        <authorList>
            <person name="Chronopoulou M."/>
        </authorList>
    </citation>
    <scope>NUCLEOTIDE SEQUENCE</scope>
    <source>
        <tissue evidence="1">Whole organism</tissue>
    </source>
</reference>
<name>A0A0K2UM92_LEPSM</name>
<organism evidence="1">
    <name type="scientific">Lepeophtheirus salmonis</name>
    <name type="common">Salmon louse</name>
    <name type="synonym">Caligus salmonis</name>
    <dbReference type="NCBI Taxonomy" id="72036"/>
    <lineage>
        <taxon>Eukaryota</taxon>
        <taxon>Metazoa</taxon>
        <taxon>Ecdysozoa</taxon>
        <taxon>Arthropoda</taxon>
        <taxon>Crustacea</taxon>
        <taxon>Multicrustacea</taxon>
        <taxon>Hexanauplia</taxon>
        <taxon>Copepoda</taxon>
        <taxon>Siphonostomatoida</taxon>
        <taxon>Caligidae</taxon>
        <taxon>Lepeophtheirus</taxon>
    </lineage>
</organism>
<accession>A0A0K2UM92</accession>
<proteinExistence type="predicted"/>